<dbReference type="CDD" id="cd03089">
    <property type="entry name" value="PMM_PGM"/>
    <property type="match status" value="1"/>
</dbReference>
<dbReference type="PANTHER" id="PTHR43771">
    <property type="entry name" value="PHOSPHOMANNOMUTASE"/>
    <property type="match status" value="1"/>
</dbReference>
<keyword evidence="11" id="KW-0812">Transmembrane</keyword>
<feature type="domain" description="Alpha-D-phosphohexomutase alpha/beta/alpha" evidence="14">
    <location>
        <begin position="513"/>
        <end position="610"/>
    </location>
</feature>
<proteinExistence type="inferred from homology"/>
<dbReference type="InterPro" id="IPR016055">
    <property type="entry name" value="A-D-PHexomutase_a/b/a-I/II/III"/>
</dbReference>
<dbReference type="PANTHER" id="PTHR43771:SF2">
    <property type="entry name" value="PHOSPHOMANNOMUTASE_PHOSPHOGLUCOMUTASE"/>
    <property type="match status" value="1"/>
</dbReference>
<dbReference type="Pfam" id="PF00408">
    <property type="entry name" value="PGM_PMM_IV"/>
    <property type="match status" value="1"/>
</dbReference>
<dbReference type="InterPro" id="IPR005841">
    <property type="entry name" value="Alpha-D-phosphohexomutase_SF"/>
</dbReference>
<evidence type="ECO:0000256" key="11">
    <source>
        <dbReference type="SAM" id="Phobius"/>
    </source>
</evidence>
<dbReference type="InterPro" id="IPR036900">
    <property type="entry name" value="A-D-PHexomutase_C_sf"/>
</dbReference>
<dbReference type="PROSITE" id="PS00710">
    <property type="entry name" value="PGM_PMM"/>
    <property type="match status" value="1"/>
</dbReference>
<dbReference type="Pfam" id="PF02878">
    <property type="entry name" value="PGM_PMM_I"/>
    <property type="match status" value="1"/>
</dbReference>
<dbReference type="Pfam" id="PF02879">
    <property type="entry name" value="PGM_PMM_II"/>
    <property type="match status" value="1"/>
</dbReference>
<evidence type="ECO:0000256" key="4">
    <source>
        <dbReference type="ARBA" id="ARBA00010231"/>
    </source>
</evidence>
<name>A0ABV3TR06_9GAMM</name>
<feature type="domain" description="Alpha-D-phosphohexomutase C-terminal" evidence="12">
    <location>
        <begin position="733"/>
        <end position="805"/>
    </location>
</feature>
<comment type="similarity">
    <text evidence="4">Belongs to the phosphohexose mutase family.</text>
</comment>
<dbReference type="RefSeq" id="WP_368374151.1">
    <property type="nucleotide sequence ID" value="NZ_JBFRYB010000001.1"/>
</dbReference>
<comment type="catalytic activity">
    <reaction evidence="1">
        <text>alpha-D-mannose 1-phosphate = D-mannose 6-phosphate</text>
        <dbReference type="Rhea" id="RHEA:11140"/>
        <dbReference type="ChEBI" id="CHEBI:58409"/>
        <dbReference type="ChEBI" id="CHEBI:58735"/>
        <dbReference type="EC" id="5.4.2.8"/>
    </reaction>
</comment>
<evidence type="ECO:0000259" key="14">
    <source>
        <dbReference type="Pfam" id="PF02879"/>
    </source>
</evidence>
<evidence type="ECO:0000256" key="10">
    <source>
        <dbReference type="SAM" id="MobiDB-lite"/>
    </source>
</evidence>
<gene>
    <name evidence="16" type="ORF">AB4875_00925</name>
</gene>
<evidence type="ECO:0000256" key="7">
    <source>
        <dbReference type="ARBA" id="ARBA00022723"/>
    </source>
</evidence>
<evidence type="ECO:0000313" key="17">
    <source>
        <dbReference type="Proteomes" id="UP001557484"/>
    </source>
</evidence>
<dbReference type="Proteomes" id="UP001557484">
    <property type="component" value="Unassembled WGS sequence"/>
</dbReference>
<feature type="domain" description="Alpha-D-phosphohexomutase alpha/beta/alpha" evidence="15">
    <location>
        <begin position="615"/>
        <end position="721"/>
    </location>
</feature>
<dbReference type="InterPro" id="IPR005846">
    <property type="entry name" value="A-D-PHexomutase_a/b/a-III"/>
</dbReference>
<dbReference type="EC" id="5.4.2.8" evidence="5"/>
<feature type="transmembrane region" description="Helical" evidence="11">
    <location>
        <begin position="27"/>
        <end position="45"/>
    </location>
</feature>
<feature type="region of interest" description="Disordered" evidence="10">
    <location>
        <begin position="293"/>
        <end position="312"/>
    </location>
</feature>
<evidence type="ECO:0000256" key="9">
    <source>
        <dbReference type="ARBA" id="ARBA00023235"/>
    </source>
</evidence>
<keyword evidence="11" id="KW-0472">Membrane</keyword>
<dbReference type="Gene3D" id="3.30.310.50">
    <property type="entry name" value="Alpha-D-phosphohexomutase, C-terminal domain"/>
    <property type="match status" value="1"/>
</dbReference>
<keyword evidence="7" id="KW-0479">Metal-binding</keyword>
<keyword evidence="17" id="KW-1185">Reference proteome</keyword>
<dbReference type="SUPFAM" id="SSF53738">
    <property type="entry name" value="Phosphoglucomutase, first 3 domains"/>
    <property type="match status" value="3"/>
</dbReference>
<evidence type="ECO:0000313" key="16">
    <source>
        <dbReference type="EMBL" id="MEX1664024.1"/>
    </source>
</evidence>
<dbReference type="InterPro" id="IPR005843">
    <property type="entry name" value="A-D-PHexomutase_C"/>
</dbReference>
<sequence length="818" mass="89726">MTETTPTKSSSNKVKGGPRFSSNQRDIVLSALACIGMVFGAFYWIQHFEEPRALKQRIDTVTANIADHQRGIVRDVITQLGERVTEQTTNAELTNALSQGNISADNLFTQSLKRAFPEALDTKIIYIGRQGIADERSDTLRLRNNIEIDMLRKSIENNALVIEAYQHDRQWLISFVKTAGKHGAVYVTFNAQYFEKMLNSLAGNTVSIELIQTYKSRRDVVIKPPIINYPDAMQSRGLSVPGWTLQVYPQEITVQSLSSDSTLLWLICVLCVALIAGSHAIFFVRSYQIPPPPKRATTNSKGTAAPQAEETPSLEQALAKKLAANRQSSLSKRDNFPAPDSAPPLAELSTGEATHKKKANATRIAANCFRAYDIRGIADTELNDNTCFAIGRAIGSEALDRGQSKLLLGRDSRLSSPRIHQALLKGLLSTGIDVTDIGIIATPMLHFACHNLNVGNAIMITGSHNPSHYNGMKISLEFATLSAKDIQALKYRIETQEFESGQGNLDTDSIEQRYIDRVTGDVVIAQTLKVVIDAGNGATSNIAPTLFEELGCEVIPLFCELDGNFPNHAPDPTIESNLSALKAAVAENQADIGIAFDGDGDRLAIVTAEGRCPPADQLLMVLASDMVARNPGAEILFDVKCSRLLSELIVEAGGRPTMWKCGHSYMKQKMADTGALLGGEFSGHIFYKERWYGFDDGMYTAARLLEILTLSGTTMDEAINSQRKLVSSPEILIPVADERKFALVETFAENQKFTDAALINIDGLRIEFRHGWGLIRASNTGPAISMRFEADSEASLTRIQNDFKDLLLRIDPTLVDSL</sequence>
<dbReference type="Pfam" id="PF02880">
    <property type="entry name" value="PGM_PMM_III"/>
    <property type="match status" value="1"/>
</dbReference>
<evidence type="ECO:0000256" key="1">
    <source>
        <dbReference type="ARBA" id="ARBA00000586"/>
    </source>
</evidence>
<feature type="region of interest" description="Disordered" evidence="10">
    <location>
        <begin position="328"/>
        <end position="356"/>
    </location>
</feature>
<dbReference type="InterPro" id="IPR016066">
    <property type="entry name" value="A-D-PHexomutase_CS"/>
</dbReference>
<evidence type="ECO:0000259" key="12">
    <source>
        <dbReference type="Pfam" id="PF00408"/>
    </source>
</evidence>
<dbReference type="PRINTS" id="PR00509">
    <property type="entry name" value="PGMPMM"/>
</dbReference>
<dbReference type="EMBL" id="JBFRYB010000001">
    <property type="protein sequence ID" value="MEX1664024.1"/>
    <property type="molecule type" value="Genomic_DNA"/>
</dbReference>
<comment type="caution">
    <text evidence="16">The sequence shown here is derived from an EMBL/GenBank/DDBJ whole genome shotgun (WGS) entry which is preliminary data.</text>
</comment>
<reference evidence="16 17" key="1">
    <citation type="journal article" date="2011" name="Int. J. Syst. Evol. Microbiol.">
        <title>Zhongshania antarctica gen. nov., sp. nov. and Zhongshania guokunii sp. nov., gammaproteobacteria respectively isolated from coastal attached (fast) ice and surface seawater of the Antarctic.</title>
        <authorList>
            <person name="Li H.J."/>
            <person name="Zhang X.Y."/>
            <person name="Chen C.X."/>
            <person name="Zhang Y.J."/>
            <person name="Gao Z.M."/>
            <person name="Yu Y."/>
            <person name="Chen X.L."/>
            <person name="Chen B."/>
            <person name="Zhang Y.Z."/>
        </authorList>
    </citation>
    <scope>NUCLEOTIDE SEQUENCE [LARGE SCALE GENOMIC DNA]</scope>
    <source>
        <strain evidence="16 17">R06B22</strain>
    </source>
</reference>
<evidence type="ECO:0000256" key="3">
    <source>
        <dbReference type="ARBA" id="ARBA00004699"/>
    </source>
</evidence>
<evidence type="ECO:0000259" key="13">
    <source>
        <dbReference type="Pfam" id="PF02878"/>
    </source>
</evidence>
<dbReference type="InterPro" id="IPR005844">
    <property type="entry name" value="A-D-PHexomutase_a/b/a-I"/>
</dbReference>
<evidence type="ECO:0000256" key="2">
    <source>
        <dbReference type="ARBA" id="ARBA00001946"/>
    </source>
</evidence>
<feature type="transmembrane region" description="Helical" evidence="11">
    <location>
        <begin position="263"/>
        <end position="284"/>
    </location>
</feature>
<evidence type="ECO:0000259" key="15">
    <source>
        <dbReference type="Pfam" id="PF02880"/>
    </source>
</evidence>
<evidence type="ECO:0000256" key="5">
    <source>
        <dbReference type="ARBA" id="ARBA00012730"/>
    </source>
</evidence>
<comment type="cofactor">
    <cofactor evidence="2">
        <name>Mg(2+)</name>
        <dbReference type="ChEBI" id="CHEBI:18420"/>
    </cofactor>
</comment>
<evidence type="ECO:0000256" key="8">
    <source>
        <dbReference type="ARBA" id="ARBA00022842"/>
    </source>
</evidence>
<dbReference type="InterPro" id="IPR005845">
    <property type="entry name" value="A-D-PHexomutase_a/b/a-II"/>
</dbReference>
<dbReference type="Gene3D" id="3.40.120.10">
    <property type="entry name" value="Alpha-D-Glucose-1,6-Bisphosphate, subunit A, domain 3"/>
    <property type="match status" value="3"/>
</dbReference>
<protein>
    <recommendedName>
        <fullName evidence="5">phosphomannomutase</fullName>
        <ecNumber evidence="5">5.4.2.8</ecNumber>
    </recommendedName>
</protein>
<keyword evidence="6" id="KW-0597">Phosphoprotein</keyword>
<accession>A0ABV3TR06</accession>
<comment type="pathway">
    <text evidence="3">Nucleotide-sugar biosynthesis; GDP-alpha-D-mannose biosynthesis; alpha-D-mannose 1-phosphate from D-fructose 6-phosphate: step 2/2.</text>
</comment>
<organism evidence="16 17">
    <name type="scientific">Zhongshania arctica</name>
    <dbReference type="NCBI Taxonomy" id="3238302"/>
    <lineage>
        <taxon>Bacteria</taxon>
        <taxon>Pseudomonadati</taxon>
        <taxon>Pseudomonadota</taxon>
        <taxon>Gammaproteobacteria</taxon>
        <taxon>Cellvibrionales</taxon>
        <taxon>Spongiibacteraceae</taxon>
        <taxon>Zhongshania</taxon>
    </lineage>
</organism>
<feature type="domain" description="Alpha-D-phosphohexomutase alpha/beta/alpha" evidence="13">
    <location>
        <begin position="368"/>
        <end position="498"/>
    </location>
</feature>
<evidence type="ECO:0000256" key="6">
    <source>
        <dbReference type="ARBA" id="ARBA00022553"/>
    </source>
</evidence>
<keyword evidence="11" id="KW-1133">Transmembrane helix</keyword>
<keyword evidence="9" id="KW-0413">Isomerase</keyword>
<dbReference type="SUPFAM" id="SSF55957">
    <property type="entry name" value="Phosphoglucomutase, C-terminal domain"/>
    <property type="match status" value="1"/>
</dbReference>
<keyword evidence="8" id="KW-0460">Magnesium</keyword>